<gene>
    <name evidence="2" type="ORF">HYH03_006085</name>
</gene>
<comment type="caution">
    <text evidence="2">The sequence shown here is derived from an EMBL/GenBank/DDBJ whole genome shotgun (WGS) entry which is preliminary data.</text>
</comment>
<reference evidence="2" key="1">
    <citation type="journal article" date="2020" name="bioRxiv">
        <title>Comparative genomics of Chlamydomonas.</title>
        <authorList>
            <person name="Craig R.J."/>
            <person name="Hasan A.R."/>
            <person name="Ness R.W."/>
            <person name="Keightley P.D."/>
        </authorList>
    </citation>
    <scope>NUCLEOTIDE SEQUENCE</scope>
    <source>
        <strain evidence="2">CCAP 11/70</strain>
    </source>
</reference>
<dbReference type="EMBL" id="JAEHOE010000022">
    <property type="protein sequence ID" value="KAG2495846.1"/>
    <property type="molecule type" value="Genomic_DNA"/>
</dbReference>
<dbReference type="Proteomes" id="UP000612055">
    <property type="component" value="Unassembled WGS sequence"/>
</dbReference>
<keyword evidence="3" id="KW-1185">Reference proteome</keyword>
<feature type="compositionally biased region" description="Basic residues" evidence="1">
    <location>
        <begin position="368"/>
        <end position="381"/>
    </location>
</feature>
<feature type="compositionally biased region" description="Low complexity" evidence="1">
    <location>
        <begin position="128"/>
        <end position="148"/>
    </location>
</feature>
<evidence type="ECO:0000313" key="2">
    <source>
        <dbReference type="EMBL" id="KAG2495846.1"/>
    </source>
</evidence>
<feature type="compositionally biased region" description="Basic residues" evidence="1">
    <location>
        <begin position="253"/>
        <end position="263"/>
    </location>
</feature>
<feature type="region of interest" description="Disordered" evidence="1">
    <location>
        <begin position="223"/>
        <end position="267"/>
    </location>
</feature>
<name>A0A835Y7X8_9CHLO</name>
<dbReference type="OrthoDB" id="546153at2759"/>
<feature type="compositionally biased region" description="Basic and acidic residues" evidence="1">
    <location>
        <begin position="391"/>
        <end position="409"/>
    </location>
</feature>
<feature type="region of interest" description="Disordered" evidence="1">
    <location>
        <begin position="1"/>
        <end position="58"/>
    </location>
</feature>
<feature type="compositionally biased region" description="Basic and acidic residues" evidence="1">
    <location>
        <begin position="47"/>
        <end position="58"/>
    </location>
</feature>
<dbReference type="AlphaFoldDB" id="A0A835Y7X8"/>
<accession>A0A835Y7X8</accession>
<feature type="region of interest" description="Disordered" evidence="1">
    <location>
        <begin position="365"/>
        <end position="431"/>
    </location>
</feature>
<protein>
    <submittedName>
        <fullName evidence="2">Uncharacterized protein</fullName>
    </submittedName>
</protein>
<feature type="region of interest" description="Disordered" evidence="1">
    <location>
        <begin position="128"/>
        <end position="165"/>
    </location>
</feature>
<sequence length="538" mass="56871">MFSLLSLHEEREPRRVAATQSKRAQRRLARREETINRLESSTTSVSEDERPSRSQDPERLAAALYDELLGGAQEFDASILEDIAAQVQRVSLSQARRADATPPAAGSPGRAGLACDQPLVAGWGLRGASGASTASSSSPRSTSAAGASQLAHASPWAAHGGGSVDGSTAAAKLRALAAQDRTRDRLGLPLHRQLAGQQPRAQGGPKNIYKQLVHEEEYPELPAAAAPAKAATGNTWGHVGGRRQPRTGSSGHSHLHVRGRHGAHGGAGIKVLNTAHDVARTGAPHASSGAAGGDGLNLPLLWDLLDGGMSLLADPLADDTLSGPSPEAQAAIRRLAAAQIEAAEAAEGGPARGVSQEDMIAMMARAASRQRPKGSSSRRRGGIGGDGEADAGDRDGQRRGRVGRERDADADGGSEYGGSGSGSSSSSEDESHFYPICDAVRDWRHTRLWMERHDWVRVTDTSGKHHKYRRLLPNGQIQTQTVCCSSSDAIRGIRNLQADLARKDAEANEVIRQWRSQQRERKRAERAAAAAAAAAMEP</sequence>
<organism evidence="2 3">
    <name type="scientific">Edaphochlamys debaryana</name>
    <dbReference type="NCBI Taxonomy" id="47281"/>
    <lineage>
        <taxon>Eukaryota</taxon>
        <taxon>Viridiplantae</taxon>
        <taxon>Chlorophyta</taxon>
        <taxon>core chlorophytes</taxon>
        <taxon>Chlorophyceae</taxon>
        <taxon>CS clade</taxon>
        <taxon>Chlamydomonadales</taxon>
        <taxon>Chlamydomonadales incertae sedis</taxon>
        <taxon>Edaphochlamys</taxon>
    </lineage>
</organism>
<evidence type="ECO:0000313" key="3">
    <source>
        <dbReference type="Proteomes" id="UP000612055"/>
    </source>
</evidence>
<feature type="region of interest" description="Disordered" evidence="1">
    <location>
        <begin position="518"/>
        <end position="538"/>
    </location>
</feature>
<feature type="compositionally biased region" description="Low complexity" evidence="1">
    <location>
        <begin position="527"/>
        <end position="538"/>
    </location>
</feature>
<feature type="region of interest" description="Disordered" evidence="1">
    <location>
        <begin position="94"/>
        <end position="113"/>
    </location>
</feature>
<evidence type="ECO:0000256" key="1">
    <source>
        <dbReference type="SAM" id="MobiDB-lite"/>
    </source>
</evidence>
<proteinExistence type="predicted"/>